<dbReference type="OrthoDB" id="41906at2"/>
<organism evidence="3 4">
    <name type="scientific">Alkaliphilus serpentinus</name>
    <dbReference type="NCBI Taxonomy" id="1482731"/>
    <lineage>
        <taxon>Bacteria</taxon>
        <taxon>Bacillati</taxon>
        <taxon>Bacillota</taxon>
        <taxon>Clostridia</taxon>
        <taxon>Peptostreptococcales</taxon>
        <taxon>Natronincolaceae</taxon>
        <taxon>Alkaliphilus</taxon>
    </lineage>
</organism>
<comment type="similarity">
    <text evidence="1">Belongs to the UPF0597 family.</text>
</comment>
<proteinExistence type="inferred from homology"/>
<dbReference type="HAMAP" id="MF_01845">
    <property type="entry name" value="UPF0597"/>
    <property type="match status" value="1"/>
</dbReference>
<dbReference type="Pfam" id="PF03313">
    <property type="entry name" value="SDH_alpha"/>
    <property type="match status" value="1"/>
</dbReference>
<dbReference type="InterPro" id="IPR021144">
    <property type="entry name" value="UPF0597"/>
</dbReference>
<evidence type="ECO:0000256" key="1">
    <source>
        <dbReference type="HAMAP-Rule" id="MF_01845"/>
    </source>
</evidence>
<dbReference type="PANTHER" id="PTHR30501">
    <property type="entry name" value="UPF0597 PROTEIN YHAM"/>
    <property type="match status" value="1"/>
</dbReference>
<comment type="caution">
    <text evidence="3">The sequence shown here is derived from an EMBL/GenBank/DDBJ whole genome shotgun (WGS) entry which is preliminary data.</text>
</comment>
<dbReference type="RefSeq" id="WP_151867126.1">
    <property type="nucleotide sequence ID" value="NZ_WBZB01000059.1"/>
</dbReference>
<reference evidence="3 4" key="1">
    <citation type="submission" date="2019-10" db="EMBL/GenBank/DDBJ databases">
        <title>Alkaliphilus serpentinus sp. nov. and Alkaliphilus pronyensis sp. nov., two novel anaerobic alkaliphilic species isolated from the serpentinized-hosted hydrothermal field of the Prony Bay (New Caledonia).</title>
        <authorList>
            <person name="Postec A."/>
        </authorList>
    </citation>
    <scope>NUCLEOTIDE SEQUENCE [LARGE SCALE GENOMIC DNA]</scope>
    <source>
        <strain evidence="3 4">LacT</strain>
    </source>
</reference>
<gene>
    <name evidence="3" type="ORF">F8153_14780</name>
</gene>
<dbReference type="PIRSF" id="PIRSF006054">
    <property type="entry name" value="UCP006054"/>
    <property type="match status" value="1"/>
</dbReference>
<dbReference type="InterPro" id="IPR005130">
    <property type="entry name" value="Ser_deHydtase-like_asu"/>
</dbReference>
<sequence>MLAKQHIINILRKEVVPALGCTEPIAVALASATAKGSVGGVVQKITLRVSPNIYKNGMSVGIPSVNRLGLDIAAALGAIGGDPSLKLEVLSSIDATAKEKAEALLDEGKVSTSIDNNHGNLYVYAEVYTDKGIGKCEIKNSHSEVCYIEGNGHVILSKEAKPEDSYEEMKLLQQASIEEIVKVIEGTPFEDIKFMLEGARMNTHIADVGLEKELGLAIGASLLKGMKKGILTNDLYHQTVCLTASGADARMSGYQLPVMSSAGSGNHGLTAILPIVAVARYLSSEDEKLAKALAISHIITAYIKSYTGKLTALCGCAVAAATGASASIVWLMEGTYHQIGGSIKNMVADVTGVICDGAKIGCSLKLSTAAGVAVKSAYLALENIIVPADNGIVAETVEQTIKNMGRIGTPGMVETDKEILDVMMEKNRFKISSEIC</sequence>
<evidence type="ECO:0000313" key="3">
    <source>
        <dbReference type="EMBL" id="KAB3525673.1"/>
    </source>
</evidence>
<dbReference type="GO" id="GO:0080146">
    <property type="term" value="F:L-cysteine desulfhydrase activity"/>
    <property type="evidence" value="ECO:0007669"/>
    <property type="project" value="TreeGrafter"/>
</dbReference>
<dbReference type="PANTHER" id="PTHR30501:SF2">
    <property type="entry name" value="UPF0597 PROTEIN YHAM"/>
    <property type="match status" value="1"/>
</dbReference>
<evidence type="ECO:0000313" key="4">
    <source>
        <dbReference type="Proteomes" id="UP000465601"/>
    </source>
</evidence>
<dbReference type="AlphaFoldDB" id="A0A833HLE4"/>
<dbReference type="EMBL" id="WBZB01000059">
    <property type="protein sequence ID" value="KAB3525673.1"/>
    <property type="molecule type" value="Genomic_DNA"/>
</dbReference>
<accession>A0A833HLE4</accession>
<protein>
    <recommendedName>
        <fullName evidence="1">UPF0597 protein F8153_14780</fullName>
    </recommendedName>
</protein>
<evidence type="ECO:0000259" key="2">
    <source>
        <dbReference type="Pfam" id="PF03313"/>
    </source>
</evidence>
<keyword evidence="4" id="KW-1185">Reference proteome</keyword>
<name>A0A833HLE4_9FIRM</name>
<dbReference type="GO" id="GO:0019450">
    <property type="term" value="P:L-cysteine catabolic process to pyruvate"/>
    <property type="evidence" value="ECO:0007669"/>
    <property type="project" value="TreeGrafter"/>
</dbReference>
<feature type="domain" description="Serine dehydratase-like alpha subunit" evidence="2">
    <location>
        <begin position="169"/>
        <end position="421"/>
    </location>
</feature>
<dbReference type="Proteomes" id="UP000465601">
    <property type="component" value="Unassembled WGS sequence"/>
</dbReference>